<dbReference type="STRING" id="135651.G0NAL4"/>
<dbReference type="Proteomes" id="UP000008068">
    <property type="component" value="Unassembled WGS sequence"/>
</dbReference>
<reference evidence="3" key="1">
    <citation type="submission" date="2011-07" db="EMBL/GenBank/DDBJ databases">
        <authorList>
            <consortium name="Caenorhabditis brenneri Sequencing and Analysis Consortium"/>
            <person name="Wilson R.K."/>
        </authorList>
    </citation>
    <scope>NUCLEOTIDE SEQUENCE [LARGE SCALE GENOMIC DNA]</scope>
    <source>
        <strain evidence="3">PB2801</strain>
    </source>
</reference>
<accession>G0NAL4</accession>
<dbReference type="InterPro" id="IPR033124">
    <property type="entry name" value="Ser_caboxypep_his_AS"/>
</dbReference>
<sequence length="101" mass="11557">MYTACSYLADGYFVMYLAKKNDLRKTVKYQPWFYSDMKVMAGFYMRYEGANKLGSKLSIDVVTVKGAGHFVPLDRPGPSYQMVNNFLFAQPEKLANYSLPV</sequence>
<proteinExistence type="inferred from homology"/>
<protein>
    <submittedName>
        <fullName evidence="2">Uncharacterized protein</fullName>
    </submittedName>
</protein>
<dbReference type="GO" id="GO:0006508">
    <property type="term" value="P:proteolysis"/>
    <property type="evidence" value="ECO:0007669"/>
    <property type="project" value="InterPro"/>
</dbReference>
<dbReference type="MEROPS" id="S10.A56"/>
<dbReference type="Gene3D" id="3.40.50.1820">
    <property type="entry name" value="alpha/beta hydrolase"/>
    <property type="match status" value="1"/>
</dbReference>
<evidence type="ECO:0000256" key="1">
    <source>
        <dbReference type="ARBA" id="ARBA00009431"/>
    </source>
</evidence>
<dbReference type="Pfam" id="PF00450">
    <property type="entry name" value="Peptidase_S10"/>
    <property type="match status" value="1"/>
</dbReference>
<dbReference type="HOGENOM" id="CLU_2294170_0_0_1"/>
<keyword evidence="3" id="KW-1185">Reference proteome</keyword>
<name>G0NAL4_CAEBE</name>
<dbReference type="InterPro" id="IPR001563">
    <property type="entry name" value="Peptidase_S10"/>
</dbReference>
<comment type="similarity">
    <text evidence="1">Belongs to the peptidase S10 family.</text>
</comment>
<evidence type="ECO:0000313" key="3">
    <source>
        <dbReference type="Proteomes" id="UP000008068"/>
    </source>
</evidence>
<dbReference type="InterPro" id="IPR029058">
    <property type="entry name" value="AB_hydrolase_fold"/>
</dbReference>
<dbReference type="InParanoid" id="G0NAL4"/>
<dbReference type="GO" id="GO:0004185">
    <property type="term" value="F:serine-type carboxypeptidase activity"/>
    <property type="evidence" value="ECO:0007669"/>
    <property type="project" value="InterPro"/>
</dbReference>
<dbReference type="OrthoDB" id="443318at2759"/>
<gene>
    <name evidence="2" type="ORF">CAEBREN_10915</name>
</gene>
<dbReference type="AlphaFoldDB" id="G0NAL4"/>
<dbReference type="EMBL" id="GL379855">
    <property type="protein sequence ID" value="EGT56407.1"/>
    <property type="molecule type" value="Genomic_DNA"/>
</dbReference>
<organism evidence="3">
    <name type="scientific">Caenorhabditis brenneri</name>
    <name type="common">Nematode worm</name>
    <dbReference type="NCBI Taxonomy" id="135651"/>
    <lineage>
        <taxon>Eukaryota</taxon>
        <taxon>Metazoa</taxon>
        <taxon>Ecdysozoa</taxon>
        <taxon>Nematoda</taxon>
        <taxon>Chromadorea</taxon>
        <taxon>Rhabditida</taxon>
        <taxon>Rhabditina</taxon>
        <taxon>Rhabditomorpha</taxon>
        <taxon>Rhabditoidea</taxon>
        <taxon>Rhabditidae</taxon>
        <taxon>Peloderinae</taxon>
        <taxon>Caenorhabditis</taxon>
    </lineage>
</organism>
<evidence type="ECO:0000313" key="2">
    <source>
        <dbReference type="EMBL" id="EGT56407.1"/>
    </source>
</evidence>
<dbReference type="eggNOG" id="KOG1282">
    <property type="taxonomic scope" value="Eukaryota"/>
</dbReference>
<dbReference type="SUPFAM" id="SSF53474">
    <property type="entry name" value="alpha/beta-Hydrolases"/>
    <property type="match status" value="1"/>
</dbReference>
<dbReference type="PROSITE" id="PS00560">
    <property type="entry name" value="CARBOXYPEPT_SER_HIS"/>
    <property type="match status" value="1"/>
</dbReference>